<protein>
    <recommendedName>
        <fullName evidence="2">Flagellar basal body rod protein N-terminal domain-containing protein</fullName>
    </recommendedName>
</protein>
<evidence type="ECO:0000313" key="3">
    <source>
        <dbReference type="EMBL" id="SVD46847.1"/>
    </source>
</evidence>
<name>A0A382VK08_9ZZZZ</name>
<feature type="domain" description="Flagellar basal body rod protein N-terminal" evidence="2">
    <location>
        <begin position="7"/>
        <end position="35"/>
    </location>
</feature>
<gene>
    <name evidence="3" type="ORF">METZ01_LOCUS399701</name>
</gene>
<dbReference type="Pfam" id="PF00460">
    <property type="entry name" value="Flg_bb_rod"/>
    <property type="match status" value="1"/>
</dbReference>
<feature type="region of interest" description="Disordered" evidence="1">
    <location>
        <begin position="71"/>
        <end position="117"/>
    </location>
</feature>
<accession>A0A382VK08</accession>
<evidence type="ECO:0000256" key="1">
    <source>
        <dbReference type="SAM" id="MobiDB-lite"/>
    </source>
</evidence>
<proteinExistence type="predicted"/>
<dbReference type="InterPro" id="IPR019776">
    <property type="entry name" value="Flagellar_basal_body_rod_CS"/>
</dbReference>
<dbReference type="InterPro" id="IPR001444">
    <property type="entry name" value="Flag_bb_rod_N"/>
</dbReference>
<organism evidence="3">
    <name type="scientific">marine metagenome</name>
    <dbReference type="NCBI Taxonomy" id="408172"/>
    <lineage>
        <taxon>unclassified sequences</taxon>
        <taxon>metagenomes</taxon>
        <taxon>ecological metagenomes</taxon>
    </lineage>
</organism>
<sequence length="117" mass="13130">MQIFDTLDISATGLSAQRRKMTAIASNIANVDTTRTDEGGPYKRRRMVMLEAPKLTKFSTMLEQTRSRLVRTNGGHMIEGEPRPGEIFTGSGVMTQEVREEPTKPRMVLDPNHPDAR</sequence>
<reference evidence="3" key="1">
    <citation type="submission" date="2018-05" db="EMBL/GenBank/DDBJ databases">
        <authorList>
            <person name="Lanie J.A."/>
            <person name="Ng W.-L."/>
            <person name="Kazmierczak K.M."/>
            <person name="Andrzejewski T.M."/>
            <person name="Davidsen T.M."/>
            <person name="Wayne K.J."/>
            <person name="Tettelin H."/>
            <person name="Glass J.I."/>
            <person name="Rusch D."/>
            <person name="Podicherti R."/>
            <person name="Tsui H.-C.T."/>
            <person name="Winkler M.E."/>
        </authorList>
    </citation>
    <scope>NUCLEOTIDE SEQUENCE</scope>
</reference>
<evidence type="ECO:0000259" key="2">
    <source>
        <dbReference type="Pfam" id="PF00460"/>
    </source>
</evidence>
<dbReference type="AlphaFoldDB" id="A0A382VK08"/>
<feature type="non-terminal residue" evidence="3">
    <location>
        <position position="117"/>
    </location>
</feature>
<dbReference type="PROSITE" id="PS00588">
    <property type="entry name" value="FLAGELLA_BB_ROD"/>
    <property type="match status" value="1"/>
</dbReference>
<dbReference type="EMBL" id="UINC01152591">
    <property type="protein sequence ID" value="SVD46847.1"/>
    <property type="molecule type" value="Genomic_DNA"/>
</dbReference>